<evidence type="ECO:0000259" key="1">
    <source>
        <dbReference type="Pfam" id="PF26255"/>
    </source>
</evidence>
<dbReference type="Proteomes" id="UP000199062">
    <property type="component" value="Unassembled WGS sequence"/>
</dbReference>
<organism evidence="2 3">
    <name type="scientific">Halomicrobium zhouii</name>
    <dbReference type="NCBI Taxonomy" id="767519"/>
    <lineage>
        <taxon>Archaea</taxon>
        <taxon>Methanobacteriati</taxon>
        <taxon>Methanobacteriota</taxon>
        <taxon>Stenosarchaea group</taxon>
        <taxon>Halobacteria</taxon>
        <taxon>Halobacteriales</taxon>
        <taxon>Haloarculaceae</taxon>
        <taxon>Halomicrobium</taxon>
    </lineage>
</organism>
<dbReference type="EMBL" id="FOZK01000001">
    <property type="protein sequence ID" value="SFR85762.1"/>
    <property type="molecule type" value="Genomic_DNA"/>
</dbReference>
<dbReference type="OrthoDB" id="293768at2157"/>
<proteinExistence type="predicted"/>
<evidence type="ECO:0000313" key="2">
    <source>
        <dbReference type="EMBL" id="SFR85762.1"/>
    </source>
</evidence>
<sequence>MSRSFSSVLVVVLLLTTAIVPGGPTGTAAAAETGECDRVDDFVMFVTLGLVNSDSCSRQAYVNDAIKEMQQSDANQTKVDIYSAAVGQQADGEAYTATYDNYLNDTESVAWMKAETAIAQAYENGSTKSQAKVAARQAIADYYSVKAVNLIEQQNATLHQYGYLAEQAQQETNISADFVRYAGYNGYDNHDIYDSPVTTDPGTTQVTLPNGSTYQAPTMTVSSGNGDGKISIVDPAAARYSDQPDTHSGWWALQVQAPNSNYQDTHVYDFRDDHRRWNRIQSMNDQLQAEANNYVNATWQDFDSGQINSSDVISSHTAMFEYGVRGANESEGLYRSTAALAMMGYDTPNLNSSGTMTIEYRGVEYNGLVMARNAPNGTWSANTTYNTSNIDGPVFMLTTTGEKIDFGDGQEFTIRALKAKDGTTIQQTETTKYVYKTANTTQMLEMQKQLIELRQEIEDREPDQGAGSGGGLDFNLGDAELLGAGAIGVLALFGAVKLLME</sequence>
<dbReference type="InterPro" id="IPR058677">
    <property type="entry name" value="ORF4_N"/>
</dbReference>
<dbReference type="AlphaFoldDB" id="A0A1I6K3E9"/>
<protein>
    <recommendedName>
        <fullName evidence="1">Envelope protein N-terminal domain-containing protein</fullName>
    </recommendedName>
</protein>
<reference evidence="2 3" key="1">
    <citation type="submission" date="2016-10" db="EMBL/GenBank/DDBJ databases">
        <authorList>
            <person name="de Groot N.N."/>
        </authorList>
    </citation>
    <scope>NUCLEOTIDE SEQUENCE [LARGE SCALE GENOMIC DNA]</scope>
    <source>
        <strain evidence="2 3">CGMCC 1.10457</strain>
    </source>
</reference>
<name>A0A1I6K3E9_9EURY</name>
<evidence type="ECO:0000313" key="3">
    <source>
        <dbReference type="Proteomes" id="UP000199062"/>
    </source>
</evidence>
<accession>A0A1I6K3E9</accession>
<dbReference type="RefSeq" id="WP_143117601.1">
    <property type="nucleotide sequence ID" value="NZ_FOZK01000001.1"/>
</dbReference>
<dbReference type="Pfam" id="PF26255">
    <property type="entry name" value="Viral_env_HRPV"/>
    <property type="match status" value="1"/>
</dbReference>
<dbReference type="STRING" id="767519.SAMN05216559_0133"/>
<gene>
    <name evidence="2" type="ORF">SAMN05216559_0133</name>
</gene>
<feature type="domain" description="Envelope protein N-terminal" evidence="1">
    <location>
        <begin position="57"/>
        <end position="344"/>
    </location>
</feature>
<keyword evidence="3" id="KW-1185">Reference proteome</keyword>